<comment type="caution">
    <text evidence="2">The sequence shown here is derived from an EMBL/GenBank/DDBJ whole genome shotgun (WGS) entry which is preliminary data.</text>
</comment>
<sequence>MSEDISDQMNPTLANDKLLQWKFENIKELDDKIRFSQIFTIENLSWKIGISRKIGDIIEIYFTFCPPSIKNYVCDVNADVKLVQRKFAGVTLRMEKENGSGTYFYGSYKSNCISPCYSMDLENIIKNGYYFPDKDMIVVNVKLSFKYFDFSKRIEDYTDTILCLKDTDYHCNRGLLCSNSKRCADNLLSEKFLSRYIEKVIIDNDVKRGHFALFLASMHSYSIDVNESNYIPLMKMADKFDCPLLKKKCEKVYIDTVLFQMCYKTTIQTLKYIEKYDLYRSLGHIVERVNFLCDKELLLSDEFKTLRTDFQIVLLETACKRWEYHLFHNMKRIPRNKNKE</sequence>
<dbReference type="Proteomes" id="UP001152747">
    <property type="component" value="Unassembled WGS sequence"/>
</dbReference>
<evidence type="ECO:0000313" key="3">
    <source>
        <dbReference type="Proteomes" id="UP001152747"/>
    </source>
</evidence>
<protein>
    <recommendedName>
        <fullName evidence="1">BTB domain-containing protein</fullName>
    </recommendedName>
</protein>
<dbReference type="InterPro" id="IPR000210">
    <property type="entry name" value="BTB/POZ_dom"/>
</dbReference>
<dbReference type="Pfam" id="PF00651">
    <property type="entry name" value="BTB"/>
    <property type="match status" value="1"/>
</dbReference>
<dbReference type="InterPro" id="IPR052664">
    <property type="entry name" value="BTB-MATH_domain_protein"/>
</dbReference>
<keyword evidence="3" id="KW-1185">Reference proteome</keyword>
<gene>
    <name evidence="2" type="ORF">CAMP_LOCUS8344</name>
</gene>
<dbReference type="CDD" id="cd18186">
    <property type="entry name" value="BTB_POZ_ZBTB_KLHL-like"/>
    <property type="match status" value="1"/>
</dbReference>
<evidence type="ECO:0000313" key="2">
    <source>
        <dbReference type="EMBL" id="CAI5445707.1"/>
    </source>
</evidence>
<reference evidence="2" key="1">
    <citation type="submission" date="2022-11" db="EMBL/GenBank/DDBJ databases">
        <authorList>
            <person name="Kikuchi T."/>
        </authorList>
    </citation>
    <scope>NUCLEOTIDE SEQUENCE</scope>
    <source>
        <strain evidence="2">PS1010</strain>
    </source>
</reference>
<dbReference type="InterPro" id="IPR011333">
    <property type="entry name" value="SKP1/BTB/POZ_sf"/>
</dbReference>
<dbReference type="SUPFAM" id="SSF54695">
    <property type="entry name" value="POZ domain"/>
    <property type="match status" value="1"/>
</dbReference>
<dbReference type="PANTHER" id="PTHR22743">
    <property type="entry name" value="MEPRIN/TRAF-LIKE MATH FAMILY-C.ELEGANS"/>
    <property type="match status" value="1"/>
</dbReference>
<evidence type="ECO:0000259" key="1">
    <source>
        <dbReference type="SMART" id="SM00225"/>
    </source>
</evidence>
<dbReference type="AlphaFoldDB" id="A0A9P1IM06"/>
<dbReference type="OrthoDB" id="6425912at2759"/>
<organism evidence="2 3">
    <name type="scientific">Caenorhabditis angaria</name>
    <dbReference type="NCBI Taxonomy" id="860376"/>
    <lineage>
        <taxon>Eukaryota</taxon>
        <taxon>Metazoa</taxon>
        <taxon>Ecdysozoa</taxon>
        <taxon>Nematoda</taxon>
        <taxon>Chromadorea</taxon>
        <taxon>Rhabditida</taxon>
        <taxon>Rhabditina</taxon>
        <taxon>Rhabditomorpha</taxon>
        <taxon>Rhabditoidea</taxon>
        <taxon>Rhabditidae</taxon>
        <taxon>Peloderinae</taxon>
        <taxon>Caenorhabditis</taxon>
    </lineage>
</organism>
<proteinExistence type="predicted"/>
<dbReference type="SMART" id="SM00225">
    <property type="entry name" value="BTB"/>
    <property type="match status" value="1"/>
</dbReference>
<dbReference type="PANTHER" id="PTHR22743:SF165">
    <property type="entry name" value="BTB AND MATH DOMAIN CONTAINING-RELATED"/>
    <property type="match status" value="1"/>
</dbReference>
<dbReference type="Gene3D" id="3.30.710.10">
    <property type="entry name" value="Potassium Channel Kv1.1, Chain A"/>
    <property type="match status" value="1"/>
</dbReference>
<name>A0A9P1IM06_9PELO</name>
<accession>A0A9P1IM06</accession>
<feature type="domain" description="BTB" evidence="1">
    <location>
        <begin position="158"/>
        <end position="257"/>
    </location>
</feature>
<dbReference type="EMBL" id="CANHGI010000003">
    <property type="protein sequence ID" value="CAI5445707.1"/>
    <property type="molecule type" value="Genomic_DNA"/>
</dbReference>